<gene>
    <name evidence="2" type="ORF">GAK30_03715</name>
</gene>
<sequence>MPLRHLKDSNSGGLSERERSLKTQLRWHMALAAIAVGIGVATLLALWW</sequence>
<keyword evidence="1" id="KW-1133">Transmembrane helix</keyword>
<proteinExistence type="predicted"/>
<keyword evidence="1" id="KW-0472">Membrane</keyword>
<name>A0A7V8FKJ6_9BURK</name>
<keyword evidence="1" id="KW-0812">Transmembrane</keyword>
<accession>A0A7V8FKJ6</accession>
<evidence type="ECO:0000313" key="2">
    <source>
        <dbReference type="EMBL" id="KAF1018361.1"/>
    </source>
</evidence>
<organism evidence="2 3">
    <name type="scientific">Paracidovorax wautersii</name>
    <dbReference type="NCBI Taxonomy" id="1177982"/>
    <lineage>
        <taxon>Bacteria</taxon>
        <taxon>Pseudomonadati</taxon>
        <taxon>Pseudomonadota</taxon>
        <taxon>Betaproteobacteria</taxon>
        <taxon>Burkholderiales</taxon>
        <taxon>Comamonadaceae</taxon>
        <taxon>Paracidovorax</taxon>
    </lineage>
</organism>
<comment type="caution">
    <text evidence="2">The sequence shown here is derived from an EMBL/GenBank/DDBJ whole genome shotgun (WGS) entry which is preliminary data.</text>
</comment>
<evidence type="ECO:0000256" key="1">
    <source>
        <dbReference type="SAM" id="Phobius"/>
    </source>
</evidence>
<dbReference type="Proteomes" id="UP000461670">
    <property type="component" value="Unassembled WGS sequence"/>
</dbReference>
<feature type="transmembrane region" description="Helical" evidence="1">
    <location>
        <begin position="27"/>
        <end position="47"/>
    </location>
</feature>
<reference evidence="3" key="1">
    <citation type="journal article" date="2020" name="MBio">
        <title>Horizontal gene transfer to a defensive symbiont with a reduced genome amongst a multipartite beetle microbiome.</title>
        <authorList>
            <person name="Waterworth S.C."/>
            <person name="Florez L.V."/>
            <person name="Rees E.R."/>
            <person name="Hertweck C."/>
            <person name="Kaltenpoth M."/>
            <person name="Kwan J.C."/>
        </authorList>
    </citation>
    <scope>NUCLEOTIDE SEQUENCE [LARGE SCALE GENOMIC DNA]</scope>
</reference>
<protein>
    <submittedName>
        <fullName evidence="2">Uncharacterized protein</fullName>
    </submittedName>
</protein>
<dbReference type="AlphaFoldDB" id="A0A7V8FKJ6"/>
<evidence type="ECO:0000313" key="3">
    <source>
        <dbReference type="Proteomes" id="UP000461670"/>
    </source>
</evidence>
<dbReference type="EMBL" id="WNDQ01000089">
    <property type="protein sequence ID" value="KAF1018361.1"/>
    <property type="molecule type" value="Genomic_DNA"/>
</dbReference>